<dbReference type="Proteomes" id="UP000199556">
    <property type="component" value="Unassembled WGS sequence"/>
</dbReference>
<feature type="region of interest" description="Disordered" evidence="2">
    <location>
        <begin position="33"/>
        <end position="62"/>
    </location>
</feature>
<dbReference type="InterPro" id="IPR012899">
    <property type="entry name" value="LTXXQ"/>
</dbReference>
<keyword evidence="1" id="KW-0175">Coiled coil</keyword>
<evidence type="ECO:0000256" key="2">
    <source>
        <dbReference type="SAM" id="MobiDB-lite"/>
    </source>
</evidence>
<evidence type="ECO:0000256" key="3">
    <source>
        <dbReference type="SAM" id="SignalP"/>
    </source>
</evidence>
<accession>A0A1I4RYV7</accession>
<feature type="signal peptide" evidence="3">
    <location>
        <begin position="1"/>
        <end position="30"/>
    </location>
</feature>
<evidence type="ECO:0000313" key="5">
    <source>
        <dbReference type="Proteomes" id="UP000199556"/>
    </source>
</evidence>
<feature type="region of interest" description="Disordered" evidence="2">
    <location>
        <begin position="138"/>
        <end position="204"/>
    </location>
</feature>
<feature type="chain" id="PRO_5011555717" evidence="3">
    <location>
        <begin position="31"/>
        <end position="204"/>
    </location>
</feature>
<evidence type="ECO:0000256" key="1">
    <source>
        <dbReference type="SAM" id="Coils"/>
    </source>
</evidence>
<protein>
    <submittedName>
        <fullName evidence="4">LTXXQ motif family protein</fullName>
    </submittedName>
</protein>
<dbReference type="OrthoDB" id="5797358at2"/>
<sequence length="204" mass="21911">MKSIQPIPFRPLATACALVALLAVSPLATAQYQGQGQMGQGGGPGQQGMGPSGGRGQGNMGQGMAQLEEDLDLTREQRPLWEAFMGHLGPRMPAEQRDMRRQAMGETGFLTRMRNRAAMAEARAEEAREARDAAERLYEALTPQQRRILDEAPTPWERMNGGGDAGAPGQGRGPGGGNADRRGPPQDRVPGQGQGPRWQEDDAQ</sequence>
<keyword evidence="3" id="KW-0732">Signal</keyword>
<feature type="coiled-coil region" evidence="1">
    <location>
        <begin position="110"/>
        <end position="137"/>
    </location>
</feature>
<reference evidence="4 5" key="1">
    <citation type="submission" date="2016-10" db="EMBL/GenBank/DDBJ databases">
        <authorList>
            <person name="de Groot N.N."/>
        </authorList>
    </citation>
    <scope>NUCLEOTIDE SEQUENCE [LARGE SCALE GENOMIC DNA]</scope>
    <source>
        <strain evidence="4 5">DSM 4180</strain>
    </source>
</reference>
<proteinExistence type="predicted"/>
<evidence type="ECO:0000313" key="4">
    <source>
        <dbReference type="EMBL" id="SFM57472.1"/>
    </source>
</evidence>
<dbReference type="RefSeq" id="WP_090485993.1">
    <property type="nucleotide sequence ID" value="NZ_FOUO01000011.1"/>
</dbReference>
<organism evidence="4 5">
    <name type="scientific">Ectothiorhodospira mobilis</name>
    <dbReference type="NCBI Taxonomy" id="195064"/>
    <lineage>
        <taxon>Bacteria</taxon>
        <taxon>Pseudomonadati</taxon>
        <taxon>Pseudomonadota</taxon>
        <taxon>Gammaproteobacteria</taxon>
        <taxon>Chromatiales</taxon>
        <taxon>Ectothiorhodospiraceae</taxon>
        <taxon>Ectothiorhodospira</taxon>
    </lineage>
</organism>
<dbReference type="STRING" id="195064.SAMN05421721_11115"/>
<feature type="compositionally biased region" description="Gly residues" evidence="2">
    <location>
        <begin position="36"/>
        <end position="61"/>
    </location>
</feature>
<name>A0A1I4RYV7_ECTMO</name>
<dbReference type="AlphaFoldDB" id="A0A1I4RYV7"/>
<feature type="compositionally biased region" description="Gly residues" evidence="2">
    <location>
        <begin position="160"/>
        <end position="178"/>
    </location>
</feature>
<dbReference type="Pfam" id="PF07813">
    <property type="entry name" value="LTXXQ"/>
    <property type="match status" value="1"/>
</dbReference>
<dbReference type="GO" id="GO:0042597">
    <property type="term" value="C:periplasmic space"/>
    <property type="evidence" value="ECO:0007669"/>
    <property type="project" value="InterPro"/>
</dbReference>
<dbReference type="EMBL" id="FOUO01000011">
    <property type="protein sequence ID" value="SFM57472.1"/>
    <property type="molecule type" value="Genomic_DNA"/>
</dbReference>
<gene>
    <name evidence="4" type="ORF">SAMN05421721_11115</name>
</gene>
<keyword evidence="5" id="KW-1185">Reference proteome</keyword>